<organism evidence="2 3">
    <name type="scientific">Paenibacillus lautus</name>
    <name type="common">Bacillus lautus</name>
    <dbReference type="NCBI Taxonomy" id="1401"/>
    <lineage>
        <taxon>Bacteria</taxon>
        <taxon>Bacillati</taxon>
        <taxon>Bacillota</taxon>
        <taxon>Bacilli</taxon>
        <taxon>Bacillales</taxon>
        <taxon>Paenibacillaceae</taxon>
        <taxon>Paenibacillus</taxon>
    </lineage>
</organism>
<accession>A0A385TYC1</accession>
<dbReference type="EMBL" id="CP032412">
    <property type="protein sequence ID" value="AYB47968.1"/>
    <property type="molecule type" value="Genomic_DNA"/>
</dbReference>
<dbReference type="SUPFAM" id="SSF159006">
    <property type="entry name" value="YopX-like"/>
    <property type="match status" value="1"/>
</dbReference>
<dbReference type="InterPro" id="IPR023385">
    <property type="entry name" value="YopX-like_C"/>
</dbReference>
<evidence type="ECO:0000259" key="1">
    <source>
        <dbReference type="Pfam" id="PF09643"/>
    </source>
</evidence>
<sequence>MREIKFRGKRIDNGEWVYGSYTHCRDVDGNPSIIPFRANYHVPVDRETVGQYTGLSDRNGKEIYEGDIREGDHAIYLIEWNAEKAQYQAKAIQTKTVLIKHCSFPLWQYVEDDGKCRFVVIGNRWDNPDLLEG</sequence>
<name>A0A385TYC1_PAELA</name>
<reference evidence="2 3" key="1">
    <citation type="submission" date="2018-09" db="EMBL/GenBank/DDBJ databases">
        <title>Genome Sequence of Paenibacillus lautus Strain E7593-69, Azo Dye-Degrading Bacteria, Isolated from Commercial Tattoo Inks.</title>
        <authorList>
            <person name="Nho S.W."/>
            <person name="Kim S.-J."/>
            <person name="Kweon O."/>
            <person name="Cerniglia C.E."/>
        </authorList>
    </citation>
    <scope>NUCLEOTIDE SEQUENCE [LARGE SCALE GENOMIC DNA]</scope>
    <source>
        <strain evidence="2 3">E7593-69</strain>
    </source>
</reference>
<gene>
    <name evidence="2" type="ORF">D5F53_29315</name>
</gene>
<dbReference type="Gene3D" id="2.30.30.290">
    <property type="entry name" value="YopX-like domains"/>
    <property type="match status" value="1"/>
</dbReference>
<feature type="domain" description="YopX protein" evidence="1">
    <location>
        <begin position="5"/>
        <end position="132"/>
    </location>
</feature>
<proteinExistence type="predicted"/>
<dbReference type="KEGG" id="plw:D5F53_29315"/>
<dbReference type="Proteomes" id="UP000266552">
    <property type="component" value="Chromosome"/>
</dbReference>
<evidence type="ECO:0000313" key="2">
    <source>
        <dbReference type="EMBL" id="AYB47968.1"/>
    </source>
</evidence>
<dbReference type="AlphaFoldDB" id="A0A385TYC1"/>
<keyword evidence="3" id="KW-1185">Reference proteome</keyword>
<dbReference type="InterPro" id="IPR019096">
    <property type="entry name" value="YopX_protein"/>
</dbReference>
<evidence type="ECO:0000313" key="3">
    <source>
        <dbReference type="Proteomes" id="UP000266552"/>
    </source>
</evidence>
<protein>
    <recommendedName>
        <fullName evidence="1">YopX protein domain-containing protein</fullName>
    </recommendedName>
</protein>
<dbReference type="Pfam" id="PF09643">
    <property type="entry name" value="YopX"/>
    <property type="match status" value="1"/>
</dbReference>